<sequence>MSVSGLLIDEKEKVNWEDVFLDDENRRSLNQLIKEFSYIDELKKYELPVNNKILLHGYSGCGKTTTAKAIATSLNKSLYILELSNFISSRIGDTAKNIRLIFDKANRENAVLFLDEFDHIGKMRGNDDKDVGEMRRLVNTVIQLVDNFSEKALLIAATNHIDILDVALIRRFQLRINFEMPSEQDLDRYYDFLISRFPEELRVVARRYGISFAEARDYIYTEIKSNLIEQLERKKDTAKVG</sequence>
<gene>
    <name evidence="5" type="ORF">BMF97_14030</name>
</gene>
<evidence type="ECO:0000256" key="1">
    <source>
        <dbReference type="ARBA" id="ARBA00006914"/>
    </source>
</evidence>
<dbReference type="GO" id="GO:0016887">
    <property type="term" value="F:ATP hydrolysis activity"/>
    <property type="evidence" value="ECO:0007669"/>
    <property type="project" value="InterPro"/>
</dbReference>
<dbReference type="AlphaFoldDB" id="A0A1V3TYW2"/>
<dbReference type="SUPFAM" id="SSF52540">
    <property type="entry name" value="P-loop containing nucleoside triphosphate hydrolases"/>
    <property type="match status" value="1"/>
</dbReference>
<dbReference type="STRING" id="238.BBD35_13350"/>
<keyword evidence="2" id="KW-0547">Nucleotide-binding</keyword>
<dbReference type="InterPro" id="IPR003959">
    <property type="entry name" value="ATPase_AAA_core"/>
</dbReference>
<dbReference type="RefSeq" id="WP_069214304.1">
    <property type="nucleotide sequence ID" value="NZ_CP016378.1"/>
</dbReference>
<evidence type="ECO:0000256" key="3">
    <source>
        <dbReference type="ARBA" id="ARBA00022840"/>
    </source>
</evidence>
<dbReference type="Gene3D" id="3.40.50.300">
    <property type="entry name" value="P-loop containing nucleotide triphosphate hydrolases"/>
    <property type="match status" value="1"/>
</dbReference>
<evidence type="ECO:0000313" key="5">
    <source>
        <dbReference type="EMBL" id="OOH94460.1"/>
    </source>
</evidence>
<accession>A0A1V3TYW2</accession>
<feature type="domain" description="AAA+ ATPase" evidence="4">
    <location>
        <begin position="49"/>
        <end position="182"/>
    </location>
</feature>
<dbReference type="GO" id="GO:0005524">
    <property type="term" value="F:ATP binding"/>
    <property type="evidence" value="ECO:0007669"/>
    <property type="project" value="UniProtKB-KW"/>
</dbReference>
<dbReference type="InterPro" id="IPR050221">
    <property type="entry name" value="26S_Proteasome_ATPase"/>
</dbReference>
<reference evidence="5 6" key="1">
    <citation type="submission" date="2016-11" db="EMBL/GenBank/DDBJ databases">
        <title>Genome sequence and comparative genomic analysis of clinical strain Elizabethkingia meningoseptica 61421 PRCM.</title>
        <authorList>
            <person name="Wang M."/>
            <person name="Hu S."/>
            <person name="Cao L."/>
            <person name="Jiang T."/>
            <person name="Zhou Y."/>
            <person name="Ming D."/>
        </authorList>
    </citation>
    <scope>NUCLEOTIDE SEQUENCE [LARGE SCALE GENOMIC DNA]</scope>
    <source>
        <strain evidence="5 6">61421 PRCM</strain>
    </source>
</reference>
<dbReference type="OrthoDB" id="7438987at2"/>
<dbReference type="Pfam" id="PF00004">
    <property type="entry name" value="AAA"/>
    <property type="match status" value="1"/>
</dbReference>
<keyword evidence="3" id="KW-0067">ATP-binding</keyword>
<comment type="caution">
    <text evidence="5">The sequence shown here is derived from an EMBL/GenBank/DDBJ whole genome shotgun (WGS) entry which is preliminary data.</text>
</comment>
<keyword evidence="6" id="KW-1185">Reference proteome</keyword>
<dbReference type="SMART" id="SM00382">
    <property type="entry name" value="AAA"/>
    <property type="match status" value="1"/>
</dbReference>
<dbReference type="InterPro" id="IPR027417">
    <property type="entry name" value="P-loop_NTPase"/>
</dbReference>
<dbReference type="Proteomes" id="UP000188947">
    <property type="component" value="Unassembled WGS sequence"/>
</dbReference>
<evidence type="ECO:0000256" key="2">
    <source>
        <dbReference type="ARBA" id="ARBA00022741"/>
    </source>
</evidence>
<protein>
    <submittedName>
        <fullName evidence="5">ATPase</fullName>
    </submittedName>
</protein>
<comment type="similarity">
    <text evidence="1">Belongs to the AAA ATPase family.</text>
</comment>
<evidence type="ECO:0000259" key="4">
    <source>
        <dbReference type="SMART" id="SM00382"/>
    </source>
</evidence>
<dbReference type="EMBL" id="MPOG01000014">
    <property type="protein sequence ID" value="OOH94460.1"/>
    <property type="molecule type" value="Genomic_DNA"/>
</dbReference>
<dbReference type="InterPro" id="IPR003593">
    <property type="entry name" value="AAA+_ATPase"/>
</dbReference>
<organism evidence="5 6">
    <name type="scientific">Elizabethkingia meningoseptica</name>
    <name type="common">Chryseobacterium meningosepticum</name>
    <dbReference type="NCBI Taxonomy" id="238"/>
    <lineage>
        <taxon>Bacteria</taxon>
        <taxon>Pseudomonadati</taxon>
        <taxon>Bacteroidota</taxon>
        <taxon>Flavobacteriia</taxon>
        <taxon>Flavobacteriales</taxon>
        <taxon>Weeksellaceae</taxon>
        <taxon>Elizabethkingia</taxon>
    </lineage>
</organism>
<name>A0A1V3TYW2_ELIME</name>
<proteinExistence type="inferred from homology"/>
<dbReference type="CDD" id="cd19481">
    <property type="entry name" value="RecA-like_protease"/>
    <property type="match status" value="1"/>
</dbReference>
<dbReference type="eggNOG" id="COG0464">
    <property type="taxonomic scope" value="Bacteria"/>
</dbReference>
<dbReference type="PANTHER" id="PTHR23073">
    <property type="entry name" value="26S PROTEASOME REGULATORY SUBUNIT"/>
    <property type="match status" value="1"/>
</dbReference>
<evidence type="ECO:0000313" key="6">
    <source>
        <dbReference type="Proteomes" id="UP000188947"/>
    </source>
</evidence>